<evidence type="ECO:0000313" key="3">
    <source>
        <dbReference type="EMBL" id="QKH78950.1"/>
    </source>
</evidence>
<keyword evidence="1" id="KW-0472">Membrane</keyword>
<sequence>MKKKSVKLYNLIFPVWVVWLFPITWVAIVPANILVDFLVTLLALKLIKIEKPMEVIKKSLAKTVALGFVADIIATAVLMILSFGINGTRNNIAKWFYDNISIPILNDYYETPWGILVMVLAVVFAGYLVYIFNRKFSFRYTDLSESQIKKVSLTLAILTAPYLFLIPTNVFYNLFS</sequence>
<feature type="transmembrane region" description="Helical" evidence="1">
    <location>
        <begin position="64"/>
        <end position="85"/>
    </location>
</feature>
<dbReference type="Proteomes" id="UP000215361">
    <property type="component" value="Unassembled WGS sequence"/>
</dbReference>
<feature type="transmembrane region" description="Helical" evidence="1">
    <location>
        <begin position="113"/>
        <end position="132"/>
    </location>
</feature>
<organism evidence="2 4">
    <name type="scientific">Finegoldia magna</name>
    <name type="common">Peptostreptococcus magnus</name>
    <dbReference type="NCBI Taxonomy" id="1260"/>
    <lineage>
        <taxon>Bacteria</taxon>
        <taxon>Bacillati</taxon>
        <taxon>Bacillota</taxon>
        <taxon>Tissierellia</taxon>
        <taxon>Tissierellales</taxon>
        <taxon>Peptoniphilaceae</taxon>
        <taxon>Finegoldia</taxon>
    </lineage>
</organism>
<dbReference type="AlphaFoldDB" id="A0A233VW36"/>
<reference evidence="3 5" key="3">
    <citation type="submission" date="2020-05" db="EMBL/GenBank/DDBJ databases">
        <title>FDA dAtabase for Regulatory Grade micrObial Sequences (FDA-ARGOS): Supporting development and validation of Infectious Disease Dx tests.</title>
        <authorList>
            <person name="Pederson C."/>
            <person name="Tallon L."/>
            <person name="Sadzewicz L."/>
            <person name="Zhao X."/>
            <person name="Vavikolanu K."/>
            <person name="Mehta A."/>
            <person name="Aluvathingal J."/>
            <person name="Nadendla S."/>
            <person name="Myers T."/>
            <person name="Yan Y."/>
            <person name="Sichtig H."/>
        </authorList>
    </citation>
    <scope>NUCLEOTIDE SEQUENCE [LARGE SCALE GENOMIC DNA]</scope>
    <source>
        <strain evidence="3 5">FDAARGOS_764</strain>
    </source>
</reference>
<evidence type="ECO:0000313" key="4">
    <source>
        <dbReference type="Proteomes" id="UP000215361"/>
    </source>
</evidence>
<reference evidence="4" key="2">
    <citation type="submission" date="2017-04" db="EMBL/GenBank/DDBJ databases">
        <title>Finegoldia magna isolated from orthopedic joint implant-associated infections.</title>
        <authorList>
            <person name="Bjorklund S."/>
            <person name="Bruggemann H."/>
            <person name="Jensen A."/>
            <person name="Hellmark B."/>
            <person name="Soderquist B."/>
        </authorList>
    </citation>
    <scope>NUCLEOTIDE SEQUENCE [LARGE SCALE GENOMIC DNA]</scope>
    <source>
        <strain evidence="4">08T492</strain>
    </source>
</reference>
<feature type="transmembrane region" description="Helical" evidence="1">
    <location>
        <begin position="20"/>
        <end position="44"/>
    </location>
</feature>
<evidence type="ECO:0000313" key="2">
    <source>
        <dbReference type="EMBL" id="OXZ36621.1"/>
    </source>
</evidence>
<accession>A0A233VW36</accession>
<dbReference type="EMBL" id="NDYI01000024">
    <property type="protein sequence ID" value="OXZ36621.1"/>
    <property type="molecule type" value="Genomic_DNA"/>
</dbReference>
<protein>
    <submittedName>
        <fullName evidence="2">Uncharacterized protein</fullName>
    </submittedName>
</protein>
<evidence type="ECO:0000313" key="5">
    <source>
        <dbReference type="Proteomes" id="UP000502899"/>
    </source>
</evidence>
<name>A0A233VW36_FINMA</name>
<feature type="transmembrane region" description="Helical" evidence="1">
    <location>
        <begin position="153"/>
        <end position="175"/>
    </location>
</feature>
<proteinExistence type="predicted"/>
<keyword evidence="1" id="KW-0812">Transmembrane</keyword>
<keyword evidence="1" id="KW-1133">Transmembrane helix</keyword>
<dbReference type="Proteomes" id="UP000502899">
    <property type="component" value="Chromosome"/>
</dbReference>
<dbReference type="EMBL" id="CP054000">
    <property type="protein sequence ID" value="QKH78950.1"/>
    <property type="molecule type" value="Genomic_DNA"/>
</dbReference>
<reference evidence="2" key="1">
    <citation type="journal article" date="2017" name="J. Clin. Microbiol.">
        <title>Finegoldia magna Isolated from Orthopedic Joint Implant-Associated Infections.</title>
        <authorList>
            <person name="Soderquist B."/>
            <person name="Bjorklund S."/>
            <person name="Hellmark B."/>
            <person name="Jensen A."/>
            <person name="Bruggemann H."/>
        </authorList>
    </citation>
    <scope>NUCLEOTIDE SEQUENCE</scope>
    <source>
        <strain evidence="2">08T492</strain>
    </source>
</reference>
<dbReference type="RefSeq" id="WP_002841034.1">
    <property type="nucleotide sequence ID" value="NZ_CP054000.1"/>
</dbReference>
<gene>
    <name evidence="2" type="ORF">B9N56_08175</name>
    <name evidence="3" type="ORF">FOC70_00630</name>
</gene>
<evidence type="ECO:0000256" key="1">
    <source>
        <dbReference type="SAM" id="Phobius"/>
    </source>
</evidence>